<evidence type="ECO:0000256" key="2">
    <source>
        <dbReference type="ARBA" id="ARBA00022692"/>
    </source>
</evidence>
<evidence type="ECO:0000256" key="6">
    <source>
        <dbReference type="SAM" id="MobiDB-lite"/>
    </source>
</evidence>
<feature type="domain" description="Thioredoxin" evidence="9">
    <location>
        <begin position="308"/>
        <end position="429"/>
    </location>
</feature>
<dbReference type="PANTHER" id="PTHR46426">
    <property type="entry name" value="PROTEIN DISULFIDE-ISOMERASE TMX3"/>
    <property type="match status" value="1"/>
</dbReference>
<comment type="function">
    <text evidence="5">Probable disulfide isomerase, which participates in the folding of proteins containing disulfide bonds. May act as a dithiol oxidase. Acts as a regulator of endoplasmic reticulum-mitochondria contact sites via its ability to regulate redox signals.</text>
</comment>
<dbReference type="InterPro" id="IPR017937">
    <property type="entry name" value="Thioredoxin_CS"/>
</dbReference>
<dbReference type="InterPro" id="IPR052250">
    <property type="entry name" value="PDI_TMX3"/>
</dbReference>
<comment type="caution">
    <text evidence="10">The sequence shown here is derived from an EMBL/GenBank/DDBJ whole genome shotgun (WGS) entry which is preliminary data.</text>
</comment>
<evidence type="ECO:0000313" key="10">
    <source>
        <dbReference type="EMBL" id="KAF4126768.1"/>
    </source>
</evidence>
<feature type="compositionally biased region" description="Basic and acidic residues" evidence="6">
    <location>
        <begin position="249"/>
        <end position="280"/>
    </location>
</feature>
<evidence type="ECO:0000256" key="5">
    <source>
        <dbReference type="ARBA" id="ARBA00045246"/>
    </source>
</evidence>
<feature type="transmembrane region" description="Helical" evidence="7">
    <location>
        <begin position="730"/>
        <end position="747"/>
    </location>
</feature>
<dbReference type="PROSITE" id="PS00194">
    <property type="entry name" value="THIOREDOXIN_1"/>
    <property type="match status" value="1"/>
</dbReference>
<evidence type="ECO:0000256" key="7">
    <source>
        <dbReference type="SAM" id="Phobius"/>
    </source>
</evidence>
<keyword evidence="2 7" id="KW-0812">Transmembrane</keyword>
<feature type="chain" id="PRO_5040481311" evidence="8">
    <location>
        <begin position="19"/>
        <end position="781"/>
    </location>
</feature>
<evidence type="ECO:0000256" key="1">
    <source>
        <dbReference type="ARBA" id="ARBA00004389"/>
    </source>
</evidence>
<dbReference type="Proteomes" id="UP000749293">
    <property type="component" value="Unassembled WGS sequence"/>
</dbReference>
<feature type="compositionally biased region" description="Basic and acidic residues" evidence="6">
    <location>
        <begin position="198"/>
        <end position="238"/>
    </location>
</feature>
<keyword evidence="4 7" id="KW-0472">Membrane</keyword>
<sequence>MRLLPFTFLAGAAALVGAKSAEKDDASEKSTVFNGVSVPPLMELSPATFPTELKKHKYLVVKHYSPYCPHCIDFIPTYQTLYEYYYTSHPEDMPDASFSEYYDVGFAAINCIAHGDLCDDHGVRTWPTTILYEDGEPIDLVHGAKSIETIGSLIEPVLEKRHPGSRPKSVEYPKPGATEFPAGASSKMSTYDESAADADEKSSSKESEEKLAVDELPAKKSSQENLGKSDKASPDKGTKQSIDNSAARKSTDKDAAEDSSEKSTDKSTDKSSDKPLEKPSKGTTGKSSKENLKSFGKDWKSPTAAEVHNSKQPKKPTVTPNTNGVSISLTAESFQRMVTMSQDPWFIKFYAPWCPHCQAMGPTWDQLAKTMRGKLNVGEVNCDKEGRLCKDVSARAYPTILFFKGGERSEYNGLRGLGDFVQYADNALDLASGVPDVTAEEFEALEEKEDVIFIYFYDHATTSEDFMALERLPLSLIGHAKLVKTNDRALYDRFKISTWPRLMVSREGRPTYYTPLTPNAMRDVHAVLNWMRSVWLPLVPELTASNANQIMDGKYVVLGILNRGEEESFETSLREMKSAANEWMDRQIQEFQLERKKLRDAKQMRIEEAQDRDDERALRQAKTIRIDMDGTGHKEVLFAWADGIFWQRWIRTTYGIDVKDGERVIINDHDTRQYWDQTATGNYIMVSRTAISETLDKIVYGPNTIKPKLTTTLVQKFFLDLGVTFSEHPYLSTASVVGLIIGAYSWYRNRRRNRGGYFNLDDPIGNPKDGLLGQNGSTKAD</sequence>
<dbReference type="PROSITE" id="PS51352">
    <property type="entry name" value="THIOREDOXIN_2"/>
    <property type="match status" value="2"/>
</dbReference>
<feature type="compositionally biased region" description="Basic and acidic residues" evidence="6">
    <location>
        <begin position="287"/>
        <end position="300"/>
    </location>
</feature>
<organism evidence="10 11">
    <name type="scientific">Geosmithia morbida</name>
    <dbReference type="NCBI Taxonomy" id="1094350"/>
    <lineage>
        <taxon>Eukaryota</taxon>
        <taxon>Fungi</taxon>
        <taxon>Dikarya</taxon>
        <taxon>Ascomycota</taxon>
        <taxon>Pezizomycotina</taxon>
        <taxon>Sordariomycetes</taxon>
        <taxon>Hypocreomycetidae</taxon>
        <taxon>Hypocreales</taxon>
        <taxon>Bionectriaceae</taxon>
        <taxon>Geosmithia</taxon>
    </lineage>
</organism>
<feature type="region of interest" description="Disordered" evidence="6">
    <location>
        <begin position="158"/>
        <end position="324"/>
    </location>
</feature>
<evidence type="ECO:0000256" key="3">
    <source>
        <dbReference type="ARBA" id="ARBA00022989"/>
    </source>
</evidence>
<dbReference type="Pfam" id="PF00085">
    <property type="entry name" value="Thioredoxin"/>
    <property type="match status" value="2"/>
</dbReference>
<feature type="domain" description="Thioredoxin" evidence="9">
    <location>
        <begin position="32"/>
        <end position="159"/>
    </location>
</feature>
<evidence type="ECO:0000313" key="11">
    <source>
        <dbReference type="Proteomes" id="UP000749293"/>
    </source>
</evidence>
<dbReference type="AlphaFoldDB" id="A0A9P5D3Z5"/>
<name>A0A9P5D3Z5_9HYPO</name>
<dbReference type="PANTHER" id="PTHR46426:SF1">
    <property type="entry name" value="PROTEIN DISULFIDE-ISOMERASE TMX3"/>
    <property type="match status" value="1"/>
</dbReference>
<dbReference type="Gene3D" id="3.40.30.10">
    <property type="entry name" value="Glutaredoxin"/>
    <property type="match status" value="2"/>
</dbReference>
<dbReference type="InterPro" id="IPR013766">
    <property type="entry name" value="Thioredoxin_domain"/>
</dbReference>
<dbReference type="GeneID" id="55966735"/>
<comment type="subcellular location">
    <subcellularLocation>
        <location evidence="1">Endoplasmic reticulum membrane</location>
        <topology evidence="1">Single-pass membrane protein</topology>
    </subcellularLocation>
</comment>
<evidence type="ECO:0000259" key="9">
    <source>
        <dbReference type="PROSITE" id="PS51352"/>
    </source>
</evidence>
<dbReference type="CDD" id="cd02961">
    <property type="entry name" value="PDI_a_family"/>
    <property type="match status" value="2"/>
</dbReference>
<feature type="signal peptide" evidence="8">
    <location>
        <begin position="1"/>
        <end position="18"/>
    </location>
</feature>
<keyword evidence="11" id="KW-1185">Reference proteome</keyword>
<dbReference type="InterPro" id="IPR036249">
    <property type="entry name" value="Thioredoxin-like_sf"/>
</dbReference>
<reference evidence="10" key="1">
    <citation type="submission" date="2020-03" db="EMBL/GenBank/DDBJ databases">
        <title>Site-based positive gene gene selection in Geosmithia morbida across the United States reveals a broad range of putative effectors and factors for local host and environmental adapation.</title>
        <authorList>
            <person name="Onufrak A."/>
            <person name="Murdoch R.W."/>
            <person name="Gazis R."/>
            <person name="Huff M."/>
            <person name="Staton M."/>
            <person name="Klingeman W."/>
            <person name="Hadziabdic D."/>
        </authorList>
    </citation>
    <scope>NUCLEOTIDE SEQUENCE</scope>
    <source>
        <strain evidence="10">1262</strain>
    </source>
</reference>
<keyword evidence="8" id="KW-0732">Signal</keyword>
<evidence type="ECO:0000256" key="8">
    <source>
        <dbReference type="SAM" id="SignalP"/>
    </source>
</evidence>
<dbReference type="RefSeq" id="XP_035325420.1">
    <property type="nucleotide sequence ID" value="XM_035462490.1"/>
</dbReference>
<gene>
    <name evidence="10" type="ORF">GMORB2_0505</name>
</gene>
<proteinExistence type="predicted"/>
<dbReference type="OrthoDB" id="72053at2759"/>
<keyword evidence="3 7" id="KW-1133">Transmembrane helix</keyword>
<feature type="compositionally biased region" description="Polar residues" evidence="6">
    <location>
        <begin position="239"/>
        <end position="248"/>
    </location>
</feature>
<dbReference type="EMBL" id="JAANYQ010000001">
    <property type="protein sequence ID" value="KAF4126768.1"/>
    <property type="molecule type" value="Genomic_DNA"/>
</dbReference>
<accession>A0A9P5D3Z5</accession>
<dbReference type="GO" id="GO:0005789">
    <property type="term" value="C:endoplasmic reticulum membrane"/>
    <property type="evidence" value="ECO:0007669"/>
    <property type="project" value="UniProtKB-SubCell"/>
</dbReference>
<dbReference type="SUPFAM" id="SSF52833">
    <property type="entry name" value="Thioredoxin-like"/>
    <property type="match status" value="3"/>
</dbReference>
<evidence type="ECO:0000256" key="4">
    <source>
        <dbReference type="ARBA" id="ARBA00023136"/>
    </source>
</evidence>
<protein>
    <submittedName>
        <fullName evidence="10">Protein disulfide-isomerase</fullName>
    </submittedName>
</protein>